<dbReference type="RefSeq" id="XP_060290019.1">
    <property type="nucleotide sequence ID" value="XM_060446146.1"/>
</dbReference>
<accession>A0AA40DHD0</accession>
<protein>
    <submittedName>
        <fullName evidence="2">Uncharacterized protein</fullName>
    </submittedName>
</protein>
<organism evidence="2 3">
    <name type="scientific">Lasiosphaeria miniovina</name>
    <dbReference type="NCBI Taxonomy" id="1954250"/>
    <lineage>
        <taxon>Eukaryota</taxon>
        <taxon>Fungi</taxon>
        <taxon>Dikarya</taxon>
        <taxon>Ascomycota</taxon>
        <taxon>Pezizomycotina</taxon>
        <taxon>Sordariomycetes</taxon>
        <taxon>Sordariomycetidae</taxon>
        <taxon>Sordariales</taxon>
        <taxon>Lasiosphaeriaceae</taxon>
        <taxon>Lasiosphaeria</taxon>
    </lineage>
</organism>
<evidence type="ECO:0000256" key="1">
    <source>
        <dbReference type="SAM" id="MobiDB-lite"/>
    </source>
</evidence>
<feature type="compositionally biased region" description="Polar residues" evidence="1">
    <location>
        <begin position="51"/>
        <end position="65"/>
    </location>
</feature>
<name>A0AA40DHD0_9PEZI</name>
<feature type="region of interest" description="Disordered" evidence="1">
    <location>
        <begin position="1"/>
        <end position="180"/>
    </location>
</feature>
<gene>
    <name evidence="2" type="ORF">B0T26DRAFT_756723</name>
</gene>
<evidence type="ECO:0000313" key="2">
    <source>
        <dbReference type="EMBL" id="KAK0703160.1"/>
    </source>
</evidence>
<dbReference type="Proteomes" id="UP001172101">
    <property type="component" value="Unassembled WGS sequence"/>
</dbReference>
<feature type="compositionally biased region" description="Basic and acidic residues" evidence="1">
    <location>
        <begin position="66"/>
        <end position="87"/>
    </location>
</feature>
<reference evidence="2" key="1">
    <citation type="submission" date="2023-06" db="EMBL/GenBank/DDBJ databases">
        <title>Genome-scale phylogeny and comparative genomics of the fungal order Sordariales.</title>
        <authorList>
            <consortium name="Lawrence Berkeley National Laboratory"/>
            <person name="Hensen N."/>
            <person name="Bonometti L."/>
            <person name="Westerberg I."/>
            <person name="Brannstrom I.O."/>
            <person name="Guillou S."/>
            <person name="Cros-Aarteil S."/>
            <person name="Calhoun S."/>
            <person name="Haridas S."/>
            <person name="Kuo A."/>
            <person name="Mondo S."/>
            <person name="Pangilinan J."/>
            <person name="Riley R."/>
            <person name="LaButti K."/>
            <person name="Andreopoulos B."/>
            <person name="Lipzen A."/>
            <person name="Chen C."/>
            <person name="Yanf M."/>
            <person name="Daum C."/>
            <person name="Ng V."/>
            <person name="Clum A."/>
            <person name="Steindorff A."/>
            <person name="Ohm R."/>
            <person name="Martin F."/>
            <person name="Silar P."/>
            <person name="Natvig D."/>
            <person name="Lalanne C."/>
            <person name="Gautier V."/>
            <person name="Ament-velasquez S.L."/>
            <person name="Kruys A."/>
            <person name="Hutchinson M.I."/>
            <person name="Powell A.J."/>
            <person name="Barry K."/>
            <person name="Miller A.N."/>
            <person name="Grigoriev I.V."/>
            <person name="Debuchy R."/>
            <person name="Gladieux P."/>
            <person name="Thoren M.H."/>
            <person name="Johannesson H."/>
        </authorList>
    </citation>
    <scope>NUCLEOTIDE SEQUENCE</scope>
    <source>
        <strain evidence="2">SMH2392-1A</strain>
    </source>
</reference>
<feature type="compositionally biased region" description="Polar residues" evidence="1">
    <location>
        <begin position="136"/>
        <end position="145"/>
    </location>
</feature>
<keyword evidence="3" id="KW-1185">Reference proteome</keyword>
<evidence type="ECO:0000313" key="3">
    <source>
        <dbReference type="Proteomes" id="UP001172101"/>
    </source>
</evidence>
<dbReference type="AlphaFoldDB" id="A0AA40DHD0"/>
<sequence length="180" mass="18721">MVMGRHSHSARGVDTPSSDAWRTVTPRAPPTHCEWTSFGPASHYEEASAAETITSTSEKSGATPDTSEKEDAPDTSEKADAPDKSKNLEATPTPDTSEKADAPAPSLHAASAEAGQPSPTNGDTDGHDNTTSGTSLEITVTLYTSEKSEATPDTTDEEGGGDATTPDTGEDERDTPHPPQ</sequence>
<dbReference type="EMBL" id="JAUIRO010000008">
    <property type="protein sequence ID" value="KAK0703160.1"/>
    <property type="molecule type" value="Genomic_DNA"/>
</dbReference>
<proteinExistence type="predicted"/>
<dbReference type="GeneID" id="85329416"/>
<comment type="caution">
    <text evidence="2">The sequence shown here is derived from an EMBL/GenBank/DDBJ whole genome shotgun (WGS) entry which is preliminary data.</text>
</comment>